<protein>
    <recommendedName>
        <fullName evidence="1">HTH cro/C1-type domain-containing protein</fullName>
    </recommendedName>
</protein>
<name>A0A917CE53_9GAMM</name>
<dbReference type="InterPro" id="IPR010982">
    <property type="entry name" value="Lambda_DNA-bd_dom_sf"/>
</dbReference>
<dbReference type="NCBIfam" id="TIGR03830">
    <property type="entry name" value="CxxCG_CxxCG_HTH"/>
    <property type="match status" value="1"/>
</dbReference>
<dbReference type="Gene3D" id="3.10.20.860">
    <property type="match status" value="1"/>
</dbReference>
<reference evidence="2" key="1">
    <citation type="journal article" date="2014" name="Int. J. Syst. Evol. Microbiol.">
        <title>Complete genome sequence of Corynebacterium casei LMG S-19264T (=DSM 44701T), isolated from a smear-ripened cheese.</title>
        <authorList>
            <consortium name="US DOE Joint Genome Institute (JGI-PGF)"/>
            <person name="Walter F."/>
            <person name="Albersmeier A."/>
            <person name="Kalinowski J."/>
            <person name="Ruckert C."/>
        </authorList>
    </citation>
    <scope>NUCLEOTIDE SEQUENCE</scope>
    <source>
        <strain evidence="2">CGMCC 1.12181</strain>
    </source>
</reference>
<accession>A0A917CE53</accession>
<reference evidence="2" key="2">
    <citation type="submission" date="2020-09" db="EMBL/GenBank/DDBJ databases">
        <authorList>
            <person name="Sun Q."/>
            <person name="Zhou Y."/>
        </authorList>
    </citation>
    <scope>NUCLEOTIDE SEQUENCE</scope>
    <source>
        <strain evidence="2">CGMCC 1.12181</strain>
    </source>
</reference>
<evidence type="ECO:0000313" key="3">
    <source>
        <dbReference type="Proteomes" id="UP000605253"/>
    </source>
</evidence>
<dbReference type="SMART" id="SM00530">
    <property type="entry name" value="HTH_XRE"/>
    <property type="match status" value="1"/>
</dbReference>
<dbReference type="Proteomes" id="UP000605253">
    <property type="component" value="Unassembled WGS sequence"/>
</dbReference>
<comment type="caution">
    <text evidence="2">The sequence shown here is derived from an EMBL/GenBank/DDBJ whole genome shotgun (WGS) entry which is preliminary data.</text>
</comment>
<dbReference type="EMBL" id="BMEO01000001">
    <property type="protein sequence ID" value="GGF84609.1"/>
    <property type="molecule type" value="Genomic_DNA"/>
</dbReference>
<sequence length="155" mass="17612">MSYCKKCQSHDINILTSKETVKYKGQDIPFNIEYSVCNNCNHEFVSKQQIQRGDDYLRDAKKVIDGLLTSSEIKQAREELGLTQAQASQVFGGGANAFSKYERNEVTQSKAMDKLIRVCLDYPVVFNDLKAQEGLSDVVVADRTYENNVMERNLK</sequence>
<dbReference type="InterPro" id="IPR001387">
    <property type="entry name" value="Cro/C1-type_HTH"/>
</dbReference>
<dbReference type="SUPFAM" id="SSF47413">
    <property type="entry name" value="lambda repressor-like DNA-binding domains"/>
    <property type="match status" value="1"/>
</dbReference>
<dbReference type="GO" id="GO:0003677">
    <property type="term" value="F:DNA binding"/>
    <property type="evidence" value="ECO:0007669"/>
    <property type="project" value="InterPro"/>
</dbReference>
<keyword evidence="3" id="KW-1185">Reference proteome</keyword>
<dbReference type="AlphaFoldDB" id="A0A917CE53"/>
<dbReference type="Pfam" id="PF15731">
    <property type="entry name" value="MqsA_antitoxin"/>
    <property type="match status" value="1"/>
</dbReference>
<evidence type="ECO:0000313" key="2">
    <source>
        <dbReference type="EMBL" id="GGF84609.1"/>
    </source>
</evidence>
<dbReference type="InterPro" id="IPR032758">
    <property type="entry name" value="MqsA/HigA-2"/>
</dbReference>
<dbReference type="RefSeq" id="WP_188363796.1">
    <property type="nucleotide sequence ID" value="NZ_BAABJF010000011.1"/>
</dbReference>
<dbReference type="InterPro" id="IPR022452">
    <property type="entry name" value="MqsA"/>
</dbReference>
<dbReference type="PROSITE" id="PS50943">
    <property type="entry name" value="HTH_CROC1"/>
    <property type="match status" value="1"/>
</dbReference>
<organism evidence="2 3">
    <name type="scientific">Marinicella pacifica</name>
    <dbReference type="NCBI Taxonomy" id="1171543"/>
    <lineage>
        <taxon>Bacteria</taxon>
        <taxon>Pseudomonadati</taxon>
        <taxon>Pseudomonadota</taxon>
        <taxon>Gammaproteobacteria</taxon>
        <taxon>Lysobacterales</taxon>
        <taxon>Marinicellaceae</taxon>
        <taxon>Marinicella</taxon>
    </lineage>
</organism>
<gene>
    <name evidence="2" type="ORF">GCM10011365_01960</name>
</gene>
<dbReference type="CDD" id="cd00093">
    <property type="entry name" value="HTH_XRE"/>
    <property type="match status" value="1"/>
</dbReference>
<evidence type="ECO:0000259" key="1">
    <source>
        <dbReference type="PROSITE" id="PS50943"/>
    </source>
</evidence>
<proteinExistence type="predicted"/>
<dbReference type="Gene3D" id="1.10.260.40">
    <property type="entry name" value="lambda repressor-like DNA-binding domains"/>
    <property type="match status" value="1"/>
</dbReference>
<feature type="domain" description="HTH cro/C1-type" evidence="1">
    <location>
        <begin position="73"/>
        <end position="127"/>
    </location>
</feature>